<feature type="transmembrane region" description="Helical" evidence="9">
    <location>
        <begin position="178"/>
        <end position="200"/>
    </location>
</feature>
<evidence type="ECO:0000313" key="11">
    <source>
        <dbReference type="EMBL" id="KAF0902927.1"/>
    </source>
</evidence>
<reference evidence="11 12" key="1">
    <citation type="submission" date="2019-11" db="EMBL/GenBank/DDBJ databases">
        <title>Whole genome sequence of Oryza granulata.</title>
        <authorList>
            <person name="Li W."/>
        </authorList>
    </citation>
    <scope>NUCLEOTIDE SEQUENCE [LARGE SCALE GENOMIC DNA]</scope>
    <source>
        <strain evidence="12">cv. Menghai</strain>
        <tissue evidence="11">Leaf</tissue>
    </source>
</reference>
<feature type="domain" description="RING-type" evidence="10">
    <location>
        <begin position="312"/>
        <end position="355"/>
    </location>
</feature>
<dbReference type="PANTHER" id="PTHR14155:SF627">
    <property type="entry name" value="OS06G0192800 PROTEIN"/>
    <property type="match status" value="1"/>
</dbReference>
<dbReference type="GO" id="GO:0008270">
    <property type="term" value="F:zinc ion binding"/>
    <property type="evidence" value="ECO:0007669"/>
    <property type="project" value="UniProtKB-KW"/>
</dbReference>
<feature type="transmembrane region" description="Helical" evidence="9">
    <location>
        <begin position="212"/>
        <end position="234"/>
    </location>
</feature>
<dbReference type="SUPFAM" id="SSF57850">
    <property type="entry name" value="RING/U-box"/>
    <property type="match status" value="2"/>
</dbReference>
<keyword evidence="9" id="KW-0812">Transmembrane</keyword>
<feature type="transmembrane region" description="Helical" evidence="9">
    <location>
        <begin position="38"/>
        <end position="61"/>
    </location>
</feature>
<dbReference type="EC" id="2.3.2.27" evidence="2"/>
<dbReference type="PROSITE" id="PS50089">
    <property type="entry name" value="ZF_RING_2"/>
    <property type="match status" value="1"/>
</dbReference>
<dbReference type="Proteomes" id="UP000479710">
    <property type="component" value="Unassembled WGS sequence"/>
</dbReference>
<dbReference type="InterPro" id="IPR001841">
    <property type="entry name" value="Znf_RING"/>
</dbReference>
<accession>A0A6G1CS68</accession>
<evidence type="ECO:0000256" key="7">
    <source>
        <dbReference type="PROSITE-ProRule" id="PRU00175"/>
    </source>
</evidence>
<keyword evidence="12" id="KW-1185">Reference proteome</keyword>
<comment type="similarity">
    <text evidence="6">Belongs to the RING-type zinc finger family. ATL subfamily.</text>
</comment>
<organism evidence="11 12">
    <name type="scientific">Oryza meyeriana var. granulata</name>
    <dbReference type="NCBI Taxonomy" id="110450"/>
    <lineage>
        <taxon>Eukaryota</taxon>
        <taxon>Viridiplantae</taxon>
        <taxon>Streptophyta</taxon>
        <taxon>Embryophyta</taxon>
        <taxon>Tracheophyta</taxon>
        <taxon>Spermatophyta</taxon>
        <taxon>Magnoliopsida</taxon>
        <taxon>Liliopsida</taxon>
        <taxon>Poales</taxon>
        <taxon>Poaceae</taxon>
        <taxon>BOP clade</taxon>
        <taxon>Oryzoideae</taxon>
        <taxon>Oryzeae</taxon>
        <taxon>Oryzinae</taxon>
        <taxon>Oryza</taxon>
        <taxon>Oryza meyeriana</taxon>
    </lineage>
</organism>
<keyword evidence="4 7" id="KW-0863">Zinc-finger</keyword>
<evidence type="ECO:0000256" key="1">
    <source>
        <dbReference type="ARBA" id="ARBA00000900"/>
    </source>
</evidence>
<keyword evidence="9" id="KW-0472">Membrane</keyword>
<dbReference type="SMART" id="SM00184">
    <property type="entry name" value="RING"/>
    <property type="match status" value="2"/>
</dbReference>
<feature type="region of interest" description="Disordered" evidence="8">
    <location>
        <begin position="257"/>
        <end position="281"/>
    </location>
</feature>
<evidence type="ECO:0000256" key="6">
    <source>
        <dbReference type="ARBA" id="ARBA00024209"/>
    </source>
</evidence>
<feature type="transmembrane region" description="Helical" evidence="9">
    <location>
        <begin position="12"/>
        <end position="32"/>
    </location>
</feature>
<dbReference type="Gene3D" id="3.30.40.10">
    <property type="entry name" value="Zinc/RING finger domain, C3HC4 (zinc finger)"/>
    <property type="match status" value="2"/>
</dbReference>
<dbReference type="PANTHER" id="PTHR14155">
    <property type="entry name" value="RING FINGER DOMAIN-CONTAINING"/>
    <property type="match status" value="1"/>
</dbReference>
<dbReference type="InterPro" id="IPR013083">
    <property type="entry name" value="Znf_RING/FYVE/PHD"/>
</dbReference>
<evidence type="ECO:0000256" key="5">
    <source>
        <dbReference type="ARBA" id="ARBA00022833"/>
    </source>
</evidence>
<evidence type="ECO:0000259" key="10">
    <source>
        <dbReference type="PROSITE" id="PS50089"/>
    </source>
</evidence>
<dbReference type="EMBL" id="SPHZ02000008">
    <property type="protein sequence ID" value="KAF0902927.1"/>
    <property type="molecule type" value="Genomic_DNA"/>
</dbReference>
<evidence type="ECO:0000313" key="12">
    <source>
        <dbReference type="Proteomes" id="UP000479710"/>
    </source>
</evidence>
<keyword evidence="3" id="KW-0479">Metal-binding</keyword>
<keyword evidence="5" id="KW-0862">Zinc</keyword>
<feature type="region of interest" description="Disordered" evidence="8">
    <location>
        <begin position="68"/>
        <end position="92"/>
    </location>
</feature>
<dbReference type="AlphaFoldDB" id="A0A6G1CS68"/>
<evidence type="ECO:0000256" key="4">
    <source>
        <dbReference type="ARBA" id="ARBA00022771"/>
    </source>
</evidence>
<comment type="caution">
    <text evidence="11">The sequence shown here is derived from an EMBL/GenBank/DDBJ whole genome shotgun (WGS) entry which is preliminary data.</text>
</comment>
<dbReference type="Pfam" id="PF13639">
    <property type="entry name" value="zf-RING_2"/>
    <property type="match status" value="1"/>
</dbReference>
<name>A0A6G1CS68_9ORYZ</name>
<proteinExistence type="inferred from homology"/>
<dbReference type="InterPro" id="IPR053238">
    <property type="entry name" value="RING-H2_zinc_finger"/>
</dbReference>
<evidence type="ECO:0000256" key="3">
    <source>
        <dbReference type="ARBA" id="ARBA00022723"/>
    </source>
</evidence>
<sequence>MVRHQTTCHWTIELLEAVAIFVAAIGMAALAARPRVVILLLGGLPTVFFVAIGCRVCSGALRNMRASRRAGDDGEDDEESLRGLSAGGNDDRRQEQRAFVGLAATALARLQVCSVVVGDSGGEECAVCLCTVVEGTEPTVQLPLCRNVFHRQCIDRHARDRPAGHRAMSLHDVSCHRCCHLLAAIITLAAGILTCTVVAIDFSKRHKGVPVLVVGGVPAAIFVLTGCGMFVTALRSWRIPRRSDDAAGAGADVGLQNAREASRRGDRAPPPQLPAASGSEQSFYSADGVSADEVTAQRQREAPGCAGEAAECAVCLGEVEEGEEAMRRLPECAHAFHGACIERWLREHPTCPVCRRGVLGSQRDRLPRILTLQEYTNVPGANSYLRFSLSLTV</sequence>
<gene>
    <name evidence="11" type="ORF">E2562_019864</name>
</gene>
<protein>
    <recommendedName>
        <fullName evidence="2">RING-type E3 ubiquitin transferase</fullName>
        <ecNumber evidence="2">2.3.2.27</ecNumber>
    </recommendedName>
</protein>
<evidence type="ECO:0000256" key="9">
    <source>
        <dbReference type="SAM" id="Phobius"/>
    </source>
</evidence>
<keyword evidence="9" id="KW-1133">Transmembrane helix</keyword>
<dbReference type="OrthoDB" id="8062037at2759"/>
<dbReference type="GO" id="GO:0061630">
    <property type="term" value="F:ubiquitin protein ligase activity"/>
    <property type="evidence" value="ECO:0007669"/>
    <property type="project" value="UniProtKB-EC"/>
</dbReference>
<evidence type="ECO:0000256" key="2">
    <source>
        <dbReference type="ARBA" id="ARBA00012483"/>
    </source>
</evidence>
<evidence type="ECO:0000256" key="8">
    <source>
        <dbReference type="SAM" id="MobiDB-lite"/>
    </source>
</evidence>
<comment type="catalytic activity">
    <reaction evidence="1">
        <text>S-ubiquitinyl-[E2 ubiquitin-conjugating enzyme]-L-cysteine + [acceptor protein]-L-lysine = [E2 ubiquitin-conjugating enzyme]-L-cysteine + N(6)-ubiquitinyl-[acceptor protein]-L-lysine.</text>
        <dbReference type="EC" id="2.3.2.27"/>
    </reaction>
</comment>